<dbReference type="PANTHER" id="PTHR40942">
    <property type="match status" value="1"/>
</dbReference>
<dbReference type="NCBIfam" id="NF001204">
    <property type="entry name" value="PRK00166.1"/>
    <property type="match status" value="1"/>
</dbReference>
<dbReference type="Gene3D" id="3.60.21.10">
    <property type="match status" value="1"/>
</dbReference>
<keyword evidence="11" id="KW-1185">Reference proteome</keyword>
<feature type="domain" description="Calcineurin-like phosphoesterase" evidence="9">
    <location>
        <begin position="4"/>
        <end position="138"/>
    </location>
</feature>
<dbReference type="OrthoDB" id="9807890at2"/>
<comment type="similarity">
    <text evidence="2">Belongs to the Ap4A hydrolase family.</text>
</comment>
<comment type="function">
    <text evidence="1">Hydrolyzes diadenosine 5',5'''-P1,P4-tetraphosphate to yield ADP.</text>
</comment>
<protein>
    <recommendedName>
        <fullName evidence="3">bis(5'-nucleosyl)-tetraphosphatase (symmetrical)</fullName>
        <ecNumber evidence="3">3.6.1.41</ecNumber>
    </recommendedName>
    <alternativeName>
        <fullName evidence="6">Ap4A hydrolase</fullName>
    </alternativeName>
    <alternativeName>
        <fullName evidence="5">Diadenosine 5',5'''-P1,P4-tetraphosphate pyrophosphohydrolase</fullName>
    </alternativeName>
    <alternativeName>
        <fullName evidence="7">Diadenosine tetraphosphatase</fullName>
    </alternativeName>
</protein>
<comment type="caution">
    <text evidence="10">The sequence shown here is derived from an EMBL/GenBank/DDBJ whole genome shotgun (WGS) entry which is preliminary data.</text>
</comment>
<evidence type="ECO:0000256" key="7">
    <source>
        <dbReference type="ARBA" id="ARBA00033210"/>
    </source>
</evidence>
<organism evidence="10 11">
    <name type="scientific">marine gamma proteobacterium HTCC2143</name>
    <dbReference type="NCBI Taxonomy" id="247633"/>
    <lineage>
        <taxon>Bacteria</taxon>
        <taxon>Pseudomonadati</taxon>
        <taxon>Pseudomonadota</taxon>
        <taxon>Gammaproteobacteria</taxon>
        <taxon>Cellvibrionales</taxon>
        <taxon>Spongiibacteraceae</taxon>
        <taxon>BD1-7 clade</taxon>
    </lineage>
</organism>
<accession>A0Y838</accession>
<evidence type="ECO:0000259" key="9">
    <source>
        <dbReference type="Pfam" id="PF00149"/>
    </source>
</evidence>
<dbReference type="InterPro" id="IPR004843">
    <property type="entry name" value="Calcineurin-like_PHP"/>
</dbReference>
<dbReference type="PIRSF" id="PIRSF000903">
    <property type="entry name" value="B5n-ttraPtase_sm"/>
    <property type="match status" value="1"/>
</dbReference>
<dbReference type="CDD" id="cd07422">
    <property type="entry name" value="MPP_ApaH"/>
    <property type="match status" value="1"/>
</dbReference>
<sequence>MTRYAVGDLQGCLAPLECLLNDVNFDRNQDQLWLVGDLINRGPQSLETLRFIKELGNCTRIVLGNHDLHFLAIHYGVMAPGKSDTFDELLAADDRNELAQWLLQQPLMYSDPSNDFHMTHAGIPHIWSIKKAKALATEVHQALTGNTPITFFQNMYGNTPNRWSDELSGAIRLRVITNYFTRMRYCTVDGTLDFDNKLSTFNERTALADPPVFSPWFSFAQQSHGPENLIFGHWAALQGKTRTDNVFALDTGCVWGRSMTLMNLETKILHSCDCEL</sequence>
<evidence type="ECO:0000256" key="5">
    <source>
        <dbReference type="ARBA" id="ARBA00031248"/>
    </source>
</evidence>
<evidence type="ECO:0000256" key="1">
    <source>
        <dbReference type="ARBA" id="ARBA00003413"/>
    </source>
</evidence>
<dbReference type="SUPFAM" id="SSF56300">
    <property type="entry name" value="Metallo-dependent phosphatases"/>
    <property type="match status" value="1"/>
</dbReference>
<evidence type="ECO:0000313" key="10">
    <source>
        <dbReference type="EMBL" id="EAW32292.1"/>
    </source>
</evidence>
<name>A0Y838_9GAMM</name>
<proteinExistence type="inferred from homology"/>
<dbReference type="NCBIfam" id="TIGR00668">
    <property type="entry name" value="apaH"/>
    <property type="match status" value="1"/>
</dbReference>
<dbReference type="EC" id="3.6.1.41" evidence="3"/>
<dbReference type="GO" id="GO:0008803">
    <property type="term" value="F:bis(5'-nucleosyl)-tetraphosphatase (symmetrical) activity"/>
    <property type="evidence" value="ECO:0007669"/>
    <property type="project" value="UniProtKB-EC"/>
</dbReference>
<gene>
    <name evidence="10" type="primary">apaH</name>
    <name evidence="10" type="ORF">GP2143_13591</name>
</gene>
<dbReference type="PANTHER" id="PTHR40942:SF4">
    <property type="entry name" value="CYTOCHROME C5"/>
    <property type="match status" value="1"/>
</dbReference>
<dbReference type="AlphaFoldDB" id="A0Y838"/>
<dbReference type="InterPro" id="IPR029052">
    <property type="entry name" value="Metallo-depent_PP-like"/>
</dbReference>
<evidence type="ECO:0000256" key="3">
    <source>
        <dbReference type="ARBA" id="ARBA00012506"/>
    </source>
</evidence>
<dbReference type="EMBL" id="AAVT01000001">
    <property type="protein sequence ID" value="EAW32292.1"/>
    <property type="molecule type" value="Genomic_DNA"/>
</dbReference>
<evidence type="ECO:0000256" key="6">
    <source>
        <dbReference type="ARBA" id="ARBA00032248"/>
    </source>
</evidence>
<dbReference type="STRING" id="247633.GP2143_13591"/>
<dbReference type="Proteomes" id="UP000004931">
    <property type="component" value="Unassembled WGS sequence"/>
</dbReference>
<dbReference type="Pfam" id="PF00149">
    <property type="entry name" value="Metallophos"/>
    <property type="match status" value="1"/>
</dbReference>
<dbReference type="eggNOG" id="COG0639">
    <property type="taxonomic scope" value="Bacteria"/>
</dbReference>
<reference evidence="10 11" key="1">
    <citation type="journal article" date="2010" name="J. Bacteriol.">
        <title>Genome sequence of the oligotrophic marine Gammaproteobacterium HTCC2143, isolated from the Oregon Coast.</title>
        <authorList>
            <person name="Oh H.M."/>
            <person name="Kang I."/>
            <person name="Ferriera S."/>
            <person name="Giovannoni S.J."/>
            <person name="Cho J.C."/>
        </authorList>
    </citation>
    <scope>NUCLEOTIDE SEQUENCE [LARGE SCALE GENOMIC DNA]</scope>
    <source>
        <strain evidence="10 11">HTCC2143</strain>
    </source>
</reference>
<evidence type="ECO:0000256" key="8">
    <source>
        <dbReference type="ARBA" id="ARBA00049417"/>
    </source>
</evidence>
<keyword evidence="4 10" id="KW-0378">Hydrolase</keyword>
<dbReference type="InterPro" id="IPR004617">
    <property type="entry name" value="ApaH"/>
</dbReference>
<comment type="catalytic activity">
    <reaction evidence="8">
        <text>P(1),P(4)-bis(5'-adenosyl) tetraphosphate + H2O = 2 ADP + 2 H(+)</text>
        <dbReference type="Rhea" id="RHEA:24252"/>
        <dbReference type="ChEBI" id="CHEBI:15377"/>
        <dbReference type="ChEBI" id="CHEBI:15378"/>
        <dbReference type="ChEBI" id="CHEBI:58141"/>
        <dbReference type="ChEBI" id="CHEBI:456216"/>
        <dbReference type="EC" id="3.6.1.41"/>
    </reaction>
</comment>
<evidence type="ECO:0000256" key="4">
    <source>
        <dbReference type="ARBA" id="ARBA00022801"/>
    </source>
</evidence>
<evidence type="ECO:0000256" key="2">
    <source>
        <dbReference type="ARBA" id="ARBA00005419"/>
    </source>
</evidence>
<evidence type="ECO:0000313" key="11">
    <source>
        <dbReference type="Proteomes" id="UP000004931"/>
    </source>
</evidence>